<feature type="domain" description="CAAX prenyl protease 2/Lysostaphin resistance protein A-like" evidence="2">
    <location>
        <begin position="125"/>
        <end position="212"/>
    </location>
</feature>
<keyword evidence="1" id="KW-0472">Membrane</keyword>
<dbReference type="EMBL" id="JANGAC010000007">
    <property type="protein sequence ID" value="MCQ4923588.1"/>
    <property type="molecule type" value="Genomic_DNA"/>
</dbReference>
<evidence type="ECO:0000259" key="2">
    <source>
        <dbReference type="Pfam" id="PF02517"/>
    </source>
</evidence>
<dbReference type="RefSeq" id="WP_256311530.1">
    <property type="nucleotide sequence ID" value="NZ_JANGAC010000007.1"/>
</dbReference>
<feature type="transmembrane region" description="Helical" evidence="1">
    <location>
        <begin position="12"/>
        <end position="33"/>
    </location>
</feature>
<dbReference type="Pfam" id="PF02517">
    <property type="entry name" value="Rce1-like"/>
    <property type="match status" value="1"/>
</dbReference>
<reference evidence="3 4" key="1">
    <citation type="submission" date="2022-06" db="EMBL/GenBank/DDBJ databases">
        <title>Isolation of gut microbiota from human fecal samples.</title>
        <authorList>
            <person name="Pamer E.G."/>
            <person name="Barat B."/>
            <person name="Waligurski E."/>
            <person name="Medina S."/>
            <person name="Paddock L."/>
            <person name="Mostad J."/>
        </authorList>
    </citation>
    <scope>NUCLEOTIDE SEQUENCE [LARGE SCALE GENOMIC DNA]</scope>
    <source>
        <strain evidence="3 4">DFI.7.95</strain>
    </source>
</reference>
<dbReference type="Proteomes" id="UP001524478">
    <property type="component" value="Unassembled WGS sequence"/>
</dbReference>
<sequence length="222" mass="24979">MIYGNHEISIKMAVLGGATYFLILLIATAIDIVVWRKLTTEFSNWLNIITMIALNIVFFRTLANRRGFKVSIFRNVSFNGIILAVGCAVLFYFLLDTFLDPIFESIFPKSEANFQEQLDSLRAAPMTSFLRVCFIAPIVEEILMRGYVLGGLSNKYGIILALLISSILFALLHFNMVQTLSALICGLILGILYIYTGSIFTCILAHALYNTISYFTTIYSIY</sequence>
<keyword evidence="3" id="KW-0378">Hydrolase</keyword>
<dbReference type="GO" id="GO:0008237">
    <property type="term" value="F:metallopeptidase activity"/>
    <property type="evidence" value="ECO:0007669"/>
    <property type="project" value="UniProtKB-KW"/>
</dbReference>
<feature type="transmembrane region" description="Helical" evidence="1">
    <location>
        <begin position="75"/>
        <end position="95"/>
    </location>
</feature>
<feature type="transmembrane region" description="Helical" evidence="1">
    <location>
        <begin position="180"/>
        <end position="209"/>
    </location>
</feature>
<accession>A0ABT1SAU1</accession>
<keyword evidence="1" id="KW-1133">Transmembrane helix</keyword>
<feature type="transmembrane region" description="Helical" evidence="1">
    <location>
        <begin position="156"/>
        <end position="174"/>
    </location>
</feature>
<evidence type="ECO:0000313" key="4">
    <source>
        <dbReference type="Proteomes" id="UP001524478"/>
    </source>
</evidence>
<evidence type="ECO:0000256" key="1">
    <source>
        <dbReference type="SAM" id="Phobius"/>
    </source>
</evidence>
<keyword evidence="1" id="KW-0812">Transmembrane</keyword>
<feature type="transmembrane region" description="Helical" evidence="1">
    <location>
        <begin position="45"/>
        <end position="63"/>
    </location>
</feature>
<dbReference type="InterPro" id="IPR003675">
    <property type="entry name" value="Rce1/LyrA-like_dom"/>
</dbReference>
<dbReference type="PANTHER" id="PTHR36435">
    <property type="entry name" value="SLR1288 PROTEIN"/>
    <property type="match status" value="1"/>
</dbReference>
<gene>
    <name evidence="3" type="ORF">NE686_10850</name>
</gene>
<evidence type="ECO:0000313" key="3">
    <source>
        <dbReference type="EMBL" id="MCQ4923588.1"/>
    </source>
</evidence>
<dbReference type="InterPro" id="IPR052710">
    <property type="entry name" value="CAAX_protease"/>
</dbReference>
<keyword evidence="3" id="KW-0645">Protease</keyword>
<protein>
    <submittedName>
        <fullName evidence="3">CPBP family intramembrane metalloprotease</fullName>
    </submittedName>
</protein>
<proteinExistence type="predicted"/>
<dbReference type="PANTHER" id="PTHR36435:SF1">
    <property type="entry name" value="CAAX AMINO TERMINAL PROTEASE FAMILY PROTEIN"/>
    <property type="match status" value="1"/>
</dbReference>
<name>A0ABT1SAU1_9FIRM</name>
<comment type="caution">
    <text evidence="3">The sequence shown here is derived from an EMBL/GenBank/DDBJ whole genome shotgun (WGS) entry which is preliminary data.</text>
</comment>
<keyword evidence="4" id="KW-1185">Reference proteome</keyword>
<keyword evidence="3" id="KW-0482">Metalloprotease</keyword>
<organism evidence="3 4">
    <name type="scientific">Tissierella carlieri</name>
    <dbReference type="NCBI Taxonomy" id="689904"/>
    <lineage>
        <taxon>Bacteria</taxon>
        <taxon>Bacillati</taxon>
        <taxon>Bacillota</taxon>
        <taxon>Tissierellia</taxon>
        <taxon>Tissierellales</taxon>
        <taxon>Tissierellaceae</taxon>
        <taxon>Tissierella</taxon>
    </lineage>
</organism>
<feature type="transmembrane region" description="Helical" evidence="1">
    <location>
        <begin position="123"/>
        <end position="144"/>
    </location>
</feature>